<feature type="non-terminal residue" evidence="2">
    <location>
        <position position="82"/>
    </location>
</feature>
<name>A0AAD8C5B6_BIOPF</name>
<feature type="region of interest" description="Disordered" evidence="1">
    <location>
        <begin position="1"/>
        <end position="70"/>
    </location>
</feature>
<keyword evidence="2" id="KW-0808">Transferase</keyword>
<accession>A0AAD8C5B6</accession>
<keyword evidence="3" id="KW-1185">Reference proteome</keyword>
<proteinExistence type="predicted"/>
<organism evidence="2 3">
    <name type="scientific">Biomphalaria pfeifferi</name>
    <name type="common">Bloodfluke planorb</name>
    <name type="synonym">Freshwater snail</name>
    <dbReference type="NCBI Taxonomy" id="112525"/>
    <lineage>
        <taxon>Eukaryota</taxon>
        <taxon>Metazoa</taxon>
        <taxon>Spiralia</taxon>
        <taxon>Lophotrochozoa</taxon>
        <taxon>Mollusca</taxon>
        <taxon>Gastropoda</taxon>
        <taxon>Heterobranchia</taxon>
        <taxon>Euthyneura</taxon>
        <taxon>Panpulmonata</taxon>
        <taxon>Hygrophila</taxon>
        <taxon>Lymnaeoidea</taxon>
        <taxon>Planorbidae</taxon>
        <taxon>Biomphalaria</taxon>
    </lineage>
</organism>
<feature type="compositionally biased region" description="Polar residues" evidence="1">
    <location>
        <begin position="39"/>
        <end position="49"/>
    </location>
</feature>
<feature type="compositionally biased region" description="Basic and acidic residues" evidence="1">
    <location>
        <begin position="53"/>
        <end position="70"/>
    </location>
</feature>
<dbReference type="Proteomes" id="UP001233172">
    <property type="component" value="Unassembled WGS sequence"/>
</dbReference>
<keyword evidence="2" id="KW-0418">Kinase</keyword>
<evidence type="ECO:0000313" key="2">
    <source>
        <dbReference type="EMBL" id="KAK0066734.1"/>
    </source>
</evidence>
<dbReference type="GO" id="GO:0016301">
    <property type="term" value="F:kinase activity"/>
    <property type="evidence" value="ECO:0007669"/>
    <property type="project" value="UniProtKB-KW"/>
</dbReference>
<gene>
    <name evidence="2" type="ORF">Bpfe_004166</name>
</gene>
<protein>
    <submittedName>
        <fullName evidence="2">cAMP-dependent protein kinase catalytic subunit PRKX-like isoform X1</fullName>
    </submittedName>
</protein>
<dbReference type="EMBL" id="JASAOG010000010">
    <property type="protein sequence ID" value="KAK0066734.1"/>
    <property type="molecule type" value="Genomic_DNA"/>
</dbReference>
<dbReference type="AlphaFoldDB" id="A0AAD8C5B6"/>
<evidence type="ECO:0000313" key="3">
    <source>
        <dbReference type="Proteomes" id="UP001233172"/>
    </source>
</evidence>
<comment type="caution">
    <text evidence="2">The sequence shown here is derived from an EMBL/GenBank/DDBJ whole genome shotgun (WGS) entry which is preliminary data.</text>
</comment>
<evidence type="ECO:0000256" key="1">
    <source>
        <dbReference type="SAM" id="MobiDB-lite"/>
    </source>
</evidence>
<reference evidence="2" key="1">
    <citation type="journal article" date="2023" name="PLoS Negl. Trop. Dis.">
        <title>A genome sequence for Biomphalaria pfeifferi, the major vector snail for the human-infecting parasite Schistosoma mansoni.</title>
        <authorList>
            <person name="Bu L."/>
            <person name="Lu L."/>
            <person name="Laidemitt M.R."/>
            <person name="Zhang S.M."/>
            <person name="Mutuku M."/>
            <person name="Mkoji G."/>
            <person name="Steinauer M."/>
            <person name="Loker E.S."/>
        </authorList>
    </citation>
    <scope>NUCLEOTIDE SEQUENCE</scope>
    <source>
        <strain evidence="2">KasaAsao</strain>
    </source>
</reference>
<reference evidence="2" key="2">
    <citation type="submission" date="2023-04" db="EMBL/GenBank/DDBJ databases">
        <authorList>
            <person name="Bu L."/>
            <person name="Lu L."/>
            <person name="Laidemitt M.R."/>
            <person name="Zhang S.M."/>
            <person name="Mutuku M."/>
            <person name="Mkoji G."/>
            <person name="Steinauer M."/>
            <person name="Loker E.S."/>
        </authorList>
    </citation>
    <scope>NUCLEOTIDE SEQUENCE</scope>
    <source>
        <strain evidence="2">KasaAsao</strain>
        <tissue evidence="2">Whole Snail</tissue>
    </source>
</reference>
<feature type="compositionally biased region" description="Polar residues" evidence="1">
    <location>
        <begin position="17"/>
        <end position="30"/>
    </location>
</feature>
<sequence length="82" mass="8765">MASAKVSRTRAIKKDVSSSTVILGNSLRSSPESDESDVANVSSDDNGNTAEGVGDRGARSRSNDNKKASTYRFEELDILKTI</sequence>